<gene>
    <name evidence="8" type="ORF">Sango_1758700</name>
</gene>
<dbReference type="Gene3D" id="2.60.40.420">
    <property type="entry name" value="Cupredoxins - blue copper proteins"/>
    <property type="match status" value="1"/>
</dbReference>
<dbReference type="Proteomes" id="UP001289374">
    <property type="component" value="Unassembled WGS sequence"/>
</dbReference>
<evidence type="ECO:0000256" key="2">
    <source>
        <dbReference type="ARBA" id="ARBA00023008"/>
    </source>
</evidence>
<evidence type="ECO:0000256" key="5">
    <source>
        <dbReference type="SAM" id="Phobius"/>
    </source>
</evidence>
<dbReference type="Pfam" id="PF04083">
    <property type="entry name" value="Abhydro_lipase"/>
    <property type="match status" value="1"/>
</dbReference>
<reference evidence="8" key="2">
    <citation type="journal article" date="2024" name="Plant">
        <title>Genomic evolution and insights into agronomic trait innovations of Sesamum species.</title>
        <authorList>
            <person name="Miao H."/>
            <person name="Wang L."/>
            <person name="Qu L."/>
            <person name="Liu H."/>
            <person name="Sun Y."/>
            <person name="Le M."/>
            <person name="Wang Q."/>
            <person name="Wei S."/>
            <person name="Zheng Y."/>
            <person name="Lin W."/>
            <person name="Duan Y."/>
            <person name="Cao H."/>
            <person name="Xiong S."/>
            <person name="Wang X."/>
            <person name="Wei L."/>
            <person name="Li C."/>
            <person name="Ma Q."/>
            <person name="Ju M."/>
            <person name="Zhao R."/>
            <person name="Li G."/>
            <person name="Mu C."/>
            <person name="Tian Q."/>
            <person name="Mei H."/>
            <person name="Zhang T."/>
            <person name="Gao T."/>
            <person name="Zhang H."/>
        </authorList>
    </citation>
    <scope>NUCLEOTIDE SEQUENCE</scope>
    <source>
        <strain evidence="8">K16</strain>
    </source>
</reference>
<keyword evidence="5" id="KW-0812">Transmembrane</keyword>
<proteinExistence type="predicted"/>
<evidence type="ECO:0000313" key="9">
    <source>
        <dbReference type="Proteomes" id="UP001289374"/>
    </source>
</evidence>
<sequence length="561" mass="60137">MAANSLSNLAFLSFYSASLLLLLLPFQPFAASRGPFLPKYDADNATLPLTGICSAAVTINGYKCQEFDVTTDDGYILGVLRIPEGRAGGGGANRPPVLLQHGLLVDGISWLMNPPEESLPLILADNGFDVWISNLRGTQFSRRHLTIDPTNSEFWNWTWDELVIHDLQSVINFVFNQTGQKTHYVGHSMGTLIAMISLSEGIFDKVKSAALLCPIAYISHITSPLALVAARAFLGELAETFGPAEFNPRGEAAATFLEYVCAYPGVNCYNFLPAFTGNNCCLNASTSEAWVQNAPQATSTKNLVHFSQAVRSGVVSKYNYGSADANMKHYGVTSPPVQDLSKIPHDFPLFLGYGGQDALSDVEDVRILLDVLKSHDQDKIKVQYVEQYGHVDFIMGVDAKDLVYATLSREALAAKHAVGGSQGWDESVDFDSWASAQTFKVGDELEFKYTAGLHSVVELAGESAYKSCDIGSALDSLNGGSNTVKLSKPGTRYFACGTPGHCEQGMKVKITTAAADGSSSTTTPPSSKGAAPSTSAASAHLQSLGFFALVASLLVSLALFF</sequence>
<dbReference type="InterPro" id="IPR008972">
    <property type="entry name" value="Cupredoxin"/>
</dbReference>
<dbReference type="InterPro" id="IPR028871">
    <property type="entry name" value="BlueCu_1_BS"/>
</dbReference>
<name>A0AAE1WGL0_9LAMI</name>
<dbReference type="SUPFAM" id="SSF49503">
    <property type="entry name" value="Cupredoxins"/>
    <property type="match status" value="1"/>
</dbReference>
<evidence type="ECO:0000256" key="3">
    <source>
        <dbReference type="ARBA" id="ARBA00023180"/>
    </source>
</evidence>
<dbReference type="PANTHER" id="PTHR11005">
    <property type="entry name" value="LYSOSOMAL ACID LIPASE-RELATED"/>
    <property type="match status" value="1"/>
</dbReference>
<evidence type="ECO:0000256" key="6">
    <source>
        <dbReference type="SAM" id="SignalP"/>
    </source>
</evidence>
<keyword evidence="6" id="KW-0732">Signal</keyword>
<dbReference type="GO" id="GO:0006629">
    <property type="term" value="P:lipid metabolic process"/>
    <property type="evidence" value="ECO:0007669"/>
    <property type="project" value="InterPro"/>
</dbReference>
<comment type="caution">
    <text evidence="8">The sequence shown here is derived from an EMBL/GenBank/DDBJ whole genome shotgun (WGS) entry which is preliminary data.</text>
</comment>
<dbReference type="Gene3D" id="3.40.50.1820">
    <property type="entry name" value="alpha/beta hydrolase"/>
    <property type="match status" value="1"/>
</dbReference>
<keyword evidence="1" id="KW-0479">Metal-binding</keyword>
<feature type="region of interest" description="Disordered" evidence="4">
    <location>
        <begin position="514"/>
        <end position="533"/>
    </location>
</feature>
<evidence type="ECO:0000259" key="7">
    <source>
        <dbReference type="PROSITE" id="PS51485"/>
    </source>
</evidence>
<dbReference type="FunFam" id="3.40.50.1820:FF:000126">
    <property type="entry name" value="Lipase"/>
    <property type="match status" value="1"/>
</dbReference>
<feature type="transmembrane region" description="Helical" evidence="5">
    <location>
        <begin position="541"/>
        <end position="560"/>
    </location>
</feature>
<keyword evidence="3" id="KW-0325">Glycoprotein</keyword>
<dbReference type="CDD" id="cd04216">
    <property type="entry name" value="Phytocyanin"/>
    <property type="match status" value="1"/>
</dbReference>
<dbReference type="EMBL" id="JACGWL010000010">
    <property type="protein sequence ID" value="KAK4392879.1"/>
    <property type="molecule type" value="Genomic_DNA"/>
</dbReference>
<accession>A0AAE1WGL0</accession>
<dbReference type="GO" id="GO:0046872">
    <property type="term" value="F:metal ion binding"/>
    <property type="evidence" value="ECO:0007669"/>
    <property type="project" value="UniProtKB-KW"/>
</dbReference>
<evidence type="ECO:0000313" key="8">
    <source>
        <dbReference type="EMBL" id="KAK4392879.1"/>
    </source>
</evidence>
<keyword evidence="9" id="KW-1185">Reference proteome</keyword>
<evidence type="ECO:0000256" key="4">
    <source>
        <dbReference type="SAM" id="MobiDB-lite"/>
    </source>
</evidence>
<evidence type="ECO:0000256" key="1">
    <source>
        <dbReference type="ARBA" id="ARBA00022723"/>
    </source>
</evidence>
<dbReference type="Pfam" id="PF02298">
    <property type="entry name" value="Cu_bind_like"/>
    <property type="match status" value="1"/>
</dbReference>
<dbReference type="InterPro" id="IPR003245">
    <property type="entry name" value="Phytocyanin_dom"/>
</dbReference>
<feature type="signal peptide" evidence="6">
    <location>
        <begin position="1"/>
        <end position="32"/>
    </location>
</feature>
<keyword evidence="5" id="KW-0472">Membrane</keyword>
<keyword evidence="5" id="KW-1133">Transmembrane helix</keyword>
<dbReference type="AlphaFoldDB" id="A0AAE1WGL0"/>
<dbReference type="InterPro" id="IPR029058">
    <property type="entry name" value="AB_hydrolase_fold"/>
</dbReference>
<dbReference type="InterPro" id="IPR006693">
    <property type="entry name" value="AB_hydrolase_lipase"/>
</dbReference>
<reference evidence="8" key="1">
    <citation type="submission" date="2020-06" db="EMBL/GenBank/DDBJ databases">
        <authorList>
            <person name="Li T."/>
            <person name="Hu X."/>
            <person name="Zhang T."/>
            <person name="Song X."/>
            <person name="Zhang H."/>
            <person name="Dai N."/>
            <person name="Sheng W."/>
            <person name="Hou X."/>
            <person name="Wei L."/>
        </authorList>
    </citation>
    <scope>NUCLEOTIDE SEQUENCE</scope>
    <source>
        <strain evidence="8">K16</strain>
        <tissue evidence="8">Leaf</tissue>
    </source>
</reference>
<dbReference type="SUPFAM" id="SSF53474">
    <property type="entry name" value="alpha/beta-Hydrolases"/>
    <property type="match status" value="1"/>
</dbReference>
<feature type="domain" description="Phytocyanin" evidence="7">
    <location>
        <begin position="414"/>
        <end position="514"/>
    </location>
</feature>
<dbReference type="PROSITE" id="PS00196">
    <property type="entry name" value="COPPER_BLUE"/>
    <property type="match status" value="1"/>
</dbReference>
<organism evidence="8 9">
    <name type="scientific">Sesamum angolense</name>
    <dbReference type="NCBI Taxonomy" id="2727404"/>
    <lineage>
        <taxon>Eukaryota</taxon>
        <taxon>Viridiplantae</taxon>
        <taxon>Streptophyta</taxon>
        <taxon>Embryophyta</taxon>
        <taxon>Tracheophyta</taxon>
        <taxon>Spermatophyta</taxon>
        <taxon>Magnoliopsida</taxon>
        <taxon>eudicotyledons</taxon>
        <taxon>Gunneridae</taxon>
        <taxon>Pentapetalae</taxon>
        <taxon>asterids</taxon>
        <taxon>lamiids</taxon>
        <taxon>Lamiales</taxon>
        <taxon>Pedaliaceae</taxon>
        <taxon>Sesamum</taxon>
    </lineage>
</organism>
<keyword evidence="2" id="KW-0186">Copper</keyword>
<dbReference type="FunFam" id="2.60.40.420:FF:000003">
    <property type="entry name" value="Blue copper"/>
    <property type="match status" value="1"/>
</dbReference>
<protein>
    <submittedName>
        <fullName evidence="8">Triacylglycerol lipase 2</fullName>
    </submittedName>
</protein>
<feature type="chain" id="PRO_5042059070" evidence="6">
    <location>
        <begin position="33"/>
        <end position="561"/>
    </location>
</feature>
<dbReference type="PROSITE" id="PS51485">
    <property type="entry name" value="PHYTOCYANIN"/>
    <property type="match status" value="1"/>
</dbReference>
<dbReference type="GO" id="GO:0009055">
    <property type="term" value="F:electron transfer activity"/>
    <property type="evidence" value="ECO:0007669"/>
    <property type="project" value="InterPro"/>
</dbReference>